<dbReference type="AlphaFoldDB" id="A0A1H5HIH7"/>
<name>A0A1H5HIH7_PSEAG</name>
<proteinExistence type="predicted"/>
<dbReference type="OrthoDB" id="7026278at2"/>
<dbReference type="InterPro" id="IPR012373">
    <property type="entry name" value="Ferrdict_sens_TM"/>
</dbReference>
<reference evidence="4" key="1">
    <citation type="submission" date="2016-10" db="EMBL/GenBank/DDBJ databases">
        <authorList>
            <person name="Varghese N."/>
            <person name="Submissions S."/>
        </authorList>
    </citation>
    <scope>NUCLEOTIDE SEQUENCE [LARGE SCALE GENOMIC DNA]</scope>
    <source>
        <strain evidence="4">DSM 12111</strain>
    </source>
</reference>
<feature type="domain" description="FecR protein" evidence="1">
    <location>
        <begin position="118"/>
        <end position="207"/>
    </location>
</feature>
<feature type="domain" description="FecR N-terminal" evidence="2">
    <location>
        <begin position="15"/>
        <end position="55"/>
    </location>
</feature>
<dbReference type="Pfam" id="PF04773">
    <property type="entry name" value="FecR"/>
    <property type="match status" value="1"/>
</dbReference>
<dbReference type="Gene3D" id="2.60.120.1440">
    <property type="match status" value="1"/>
</dbReference>
<accession>A0A1H5HIH7</accession>
<dbReference type="RefSeq" id="WP_090386888.1">
    <property type="nucleotide sequence ID" value="NZ_FNSC01000001.1"/>
</dbReference>
<dbReference type="Pfam" id="PF16220">
    <property type="entry name" value="DUF4880"/>
    <property type="match status" value="1"/>
</dbReference>
<evidence type="ECO:0000259" key="2">
    <source>
        <dbReference type="Pfam" id="PF16220"/>
    </source>
</evidence>
<dbReference type="Proteomes" id="UP000242849">
    <property type="component" value="Unassembled WGS sequence"/>
</dbReference>
<evidence type="ECO:0000313" key="4">
    <source>
        <dbReference type="Proteomes" id="UP000242849"/>
    </source>
</evidence>
<keyword evidence="4" id="KW-1185">Reference proteome</keyword>
<protein>
    <submittedName>
        <fullName evidence="3">FecR family protein</fullName>
    </submittedName>
</protein>
<dbReference type="InterPro" id="IPR006860">
    <property type="entry name" value="FecR"/>
</dbReference>
<dbReference type="EMBL" id="FNSC01000001">
    <property type="protein sequence ID" value="SEE27441.1"/>
    <property type="molecule type" value="Genomic_DNA"/>
</dbReference>
<sequence>MSPGMHRERSLSIDEQAAIWFSRRCRGPLSRAEQAQLDTWLAADPAHGRALADMQLIWADLDLLPRPVLPAAAVLTLRPKRSWLPGRALAASVVLVCAVLAAPQNWFSAPPTQELSLSSAPGEQRQVELADGTRIDLNVDSRLYVRIYEDHREVELLAGEAFFAVAADASRPFEVMAGESSVRVIGTRFSVRRSDERLAVAVESGKVAVQPQADKAQQTLLSAGEGVDFDYRSKTLQQLRLVSEEIASWRRGQLVFRDRPLAQLLDELAHYRAAPVHLAQASLGKRRLSGSLNIAKPDDFLAALPQLLPVRVEHRGDGVVLIHPL</sequence>
<dbReference type="Gene3D" id="3.55.50.30">
    <property type="match status" value="1"/>
</dbReference>
<dbReference type="PIRSF" id="PIRSF018266">
    <property type="entry name" value="FecR"/>
    <property type="match status" value="1"/>
</dbReference>
<gene>
    <name evidence="3" type="ORF">SAMN05421553_4409</name>
</gene>
<evidence type="ECO:0000313" key="3">
    <source>
        <dbReference type="EMBL" id="SEE27441.1"/>
    </source>
</evidence>
<dbReference type="InterPro" id="IPR032623">
    <property type="entry name" value="FecR_N"/>
</dbReference>
<dbReference type="STRING" id="53406.SAMN05421553_4409"/>
<evidence type="ECO:0000259" key="1">
    <source>
        <dbReference type="Pfam" id="PF04773"/>
    </source>
</evidence>
<organism evidence="3 4">
    <name type="scientific">Pseudomonas anguilliseptica</name>
    <dbReference type="NCBI Taxonomy" id="53406"/>
    <lineage>
        <taxon>Bacteria</taxon>
        <taxon>Pseudomonadati</taxon>
        <taxon>Pseudomonadota</taxon>
        <taxon>Gammaproteobacteria</taxon>
        <taxon>Pseudomonadales</taxon>
        <taxon>Pseudomonadaceae</taxon>
        <taxon>Pseudomonas</taxon>
    </lineage>
</organism>
<dbReference type="PANTHER" id="PTHR30273:SF2">
    <property type="entry name" value="PROTEIN FECR"/>
    <property type="match status" value="1"/>
</dbReference>
<dbReference type="GO" id="GO:0016989">
    <property type="term" value="F:sigma factor antagonist activity"/>
    <property type="evidence" value="ECO:0007669"/>
    <property type="project" value="TreeGrafter"/>
</dbReference>
<dbReference type="PANTHER" id="PTHR30273">
    <property type="entry name" value="PERIPLASMIC SIGNAL SENSOR AND SIGMA FACTOR ACTIVATOR FECR-RELATED"/>
    <property type="match status" value="1"/>
</dbReference>